<dbReference type="OrthoDB" id="4339071at2"/>
<dbReference type="InterPro" id="IPR021401">
    <property type="entry name" value="DUF3040"/>
</dbReference>
<dbReference type="Proteomes" id="UP000324101">
    <property type="component" value="Chromosome"/>
</dbReference>
<dbReference type="RefSeq" id="WP_150260852.1">
    <property type="nucleotide sequence ID" value="NZ_CP029189.1"/>
</dbReference>
<dbReference type="EMBL" id="CP029189">
    <property type="protein sequence ID" value="QES57960.1"/>
    <property type="molecule type" value="Genomic_DNA"/>
</dbReference>
<keyword evidence="1" id="KW-1133">Transmembrane helix</keyword>
<dbReference type="Pfam" id="PF11239">
    <property type="entry name" value="DUF3040"/>
    <property type="match status" value="1"/>
</dbReference>
<evidence type="ECO:0000313" key="2">
    <source>
        <dbReference type="EMBL" id="QES57960.1"/>
    </source>
</evidence>
<keyword evidence="1" id="KW-0472">Membrane</keyword>
<keyword evidence="1" id="KW-0812">Transmembrane</keyword>
<sequence>MEVPAVNRDHEERVLAEIESHLREEAPGLAVRLDRFSTGSDPDERWTRSRRAAMVLVCLLITAWFAALILGSRGDPQPADGRVEGALAPVAAVMAERSAPSTFGR</sequence>
<accession>A0A5P2DTV3</accession>
<protein>
    <recommendedName>
        <fullName evidence="4">DUF3040 domain-containing protein</fullName>
    </recommendedName>
</protein>
<dbReference type="AlphaFoldDB" id="A0A5P2DTV3"/>
<name>A0A5P2DTV3_STRVZ</name>
<evidence type="ECO:0000256" key="1">
    <source>
        <dbReference type="SAM" id="Phobius"/>
    </source>
</evidence>
<gene>
    <name evidence="2" type="ORF">DEJ51_30580</name>
</gene>
<organism evidence="2 3">
    <name type="scientific">Streptomyces venezuelae</name>
    <dbReference type="NCBI Taxonomy" id="54571"/>
    <lineage>
        <taxon>Bacteria</taxon>
        <taxon>Bacillati</taxon>
        <taxon>Actinomycetota</taxon>
        <taxon>Actinomycetes</taxon>
        <taxon>Kitasatosporales</taxon>
        <taxon>Streptomycetaceae</taxon>
        <taxon>Streptomyces</taxon>
    </lineage>
</organism>
<evidence type="ECO:0000313" key="3">
    <source>
        <dbReference type="Proteomes" id="UP000324101"/>
    </source>
</evidence>
<reference evidence="2 3" key="1">
    <citation type="submission" date="2018-05" db="EMBL/GenBank/DDBJ databases">
        <title>Streptomyces venezuelae.</title>
        <authorList>
            <person name="Kim W."/>
            <person name="Lee N."/>
            <person name="Cho B.-K."/>
        </authorList>
    </citation>
    <scope>NUCLEOTIDE SEQUENCE [LARGE SCALE GENOMIC DNA]</scope>
    <source>
        <strain evidence="2 3">ATCC 21018</strain>
    </source>
</reference>
<evidence type="ECO:0008006" key="4">
    <source>
        <dbReference type="Google" id="ProtNLM"/>
    </source>
</evidence>
<feature type="transmembrane region" description="Helical" evidence="1">
    <location>
        <begin position="52"/>
        <end position="71"/>
    </location>
</feature>
<proteinExistence type="predicted"/>